<feature type="transmembrane region" description="Helical" evidence="2">
    <location>
        <begin position="76"/>
        <end position="97"/>
    </location>
</feature>
<dbReference type="STRING" id="1006576.DTL3_1704"/>
<evidence type="ECO:0000313" key="3">
    <source>
        <dbReference type="EMBL" id="CEP78992.1"/>
    </source>
</evidence>
<dbReference type="RefSeq" id="WP_052670452.1">
    <property type="nucleotide sequence ID" value="NZ_LN824141.1"/>
</dbReference>
<sequence>MAKYNKTMILSIMEASSYNAFYIATQGFIFTTLALYFNASPLYISIMTSFPIIAQMFQIFTPKVNNMIGSRKKGMVVNAFVSRSLFLVLPILIFLDVRSNNSLLLIILLFSFFGTFVGNTWTALMKEVVPFDLRGKYFGIRNIFSSIAGMVMLFLYTKLLELPNLKTGLLFVTILMSFFAILSAFLLSKHEFPQNNGEEKFLKINLAQPFKDKNFRNYLIFIFFWNFAIEFSKPYFSYFEVAILNVDYNYLAAMSILNSVVAILLYLVYGALADAFGSKNVLTLGIFLSTFSPLMYFLMTPSNYRSILFLNAIFSAFAWSAINLSIFNLLLELTKDPSENYIAANSLMGGMAAISASLIGGSVANVLKDTQINFLGDTYHGIQIIFIIGFVLRIISVTILSEVEAIQKPMRYKGVFSTEGTLSRSRETDMPFVEFFQKRKPPLKDKQYTQEQPENDENKEPQKSEESNKQSSPTTDEEQLKQE</sequence>
<feature type="transmembrane region" description="Helical" evidence="2">
    <location>
        <begin position="281"/>
        <end position="300"/>
    </location>
</feature>
<dbReference type="KEGG" id="dtn:DTL3_1704"/>
<evidence type="ECO:0000256" key="1">
    <source>
        <dbReference type="SAM" id="MobiDB-lite"/>
    </source>
</evidence>
<accession>A0A0C7NTA0</accession>
<dbReference type="SUPFAM" id="SSF103473">
    <property type="entry name" value="MFS general substrate transporter"/>
    <property type="match status" value="1"/>
</dbReference>
<organism evidence="3 4">
    <name type="scientific">Defluviitoga tunisiensis</name>
    <dbReference type="NCBI Taxonomy" id="1006576"/>
    <lineage>
        <taxon>Bacteria</taxon>
        <taxon>Thermotogati</taxon>
        <taxon>Thermotogota</taxon>
        <taxon>Thermotogae</taxon>
        <taxon>Petrotogales</taxon>
        <taxon>Petrotogaceae</taxon>
        <taxon>Defluviitoga</taxon>
    </lineage>
</organism>
<dbReference type="PANTHER" id="PTHR23526">
    <property type="entry name" value="INTEGRAL MEMBRANE TRANSPORT PROTEIN-RELATED"/>
    <property type="match status" value="1"/>
</dbReference>
<feature type="transmembrane region" description="Helical" evidence="2">
    <location>
        <begin position="43"/>
        <end position="64"/>
    </location>
</feature>
<feature type="transmembrane region" description="Helical" evidence="2">
    <location>
        <begin position="103"/>
        <end position="125"/>
    </location>
</feature>
<feature type="transmembrane region" description="Helical" evidence="2">
    <location>
        <begin position="248"/>
        <end position="269"/>
    </location>
</feature>
<feature type="transmembrane region" description="Helical" evidence="2">
    <location>
        <begin position="137"/>
        <end position="156"/>
    </location>
</feature>
<dbReference type="InterPro" id="IPR036259">
    <property type="entry name" value="MFS_trans_sf"/>
</dbReference>
<feature type="transmembrane region" description="Helical" evidence="2">
    <location>
        <begin position="168"/>
        <end position="187"/>
    </location>
</feature>
<dbReference type="CDD" id="cd06174">
    <property type="entry name" value="MFS"/>
    <property type="match status" value="1"/>
</dbReference>
<gene>
    <name evidence="3" type="primary">mfs</name>
    <name evidence="3" type="ORF">DTL3_1704</name>
</gene>
<evidence type="ECO:0000313" key="4">
    <source>
        <dbReference type="Proteomes" id="UP000032809"/>
    </source>
</evidence>
<keyword evidence="2" id="KW-0812">Transmembrane</keyword>
<feature type="transmembrane region" description="Helical" evidence="2">
    <location>
        <begin position="384"/>
        <end position="403"/>
    </location>
</feature>
<dbReference type="EMBL" id="LN824141">
    <property type="protein sequence ID" value="CEP78992.1"/>
    <property type="molecule type" value="Genomic_DNA"/>
</dbReference>
<keyword evidence="2" id="KW-1133">Transmembrane helix</keyword>
<feature type="transmembrane region" description="Helical" evidence="2">
    <location>
        <begin position="342"/>
        <end position="364"/>
    </location>
</feature>
<dbReference type="OrthoDB" id="9772882at2"/>
<dbReference type="Pfam" id="PF07690">
    <property type="entry name" value="MFS_1"/>
    <property type="match status" value="1"/>
</dbReference>
<evidence type="ECO:0000256" key="2">
    <source>
        <dbReference type="SAM" id="Phobius"/>
    </source>
</evidence>
<keyword evidence="4" id="KW-1185">Reference proteome</keyword>
<feature type="transmembrane region" description="Helical" evidence="2">
    <location>
        <begin position="218"/>
        <end position="236"/>
    </location>
</feature>
<dbReference type="PANTHER" id="PTHR23526:SF2">
    <property type="entry name" value="MAJOR FACILITATOR SUPERFAMILY (MFS) PROFILE DOMAIN-CONTAINING PROTEIN"/>
    <property type="match status" value="1"/>
</dbReference>
<feature type="transmembrane region" description="Helical" evidence="2">
    <location>
        <begin position="306"/>
        <end position="330"/>
    </location>
</feature>
<feature type="compositionally biased region" description="Basic and acidic residues" evidence="1">
    <location>
        <begin position="456"/>
        <end position="468"/>
    </location>
</feature>
<protein>
    <submittedName>
        <fullName evidence="3">Major facilitator transporter</fullName>
    </submittedName>
</protein>
<dbReference type="GO" id="GO:0022857">
    <property type="term" value="F:transmembrane transporter activity"/>
    <property type="evidence" value="ECO:0007669"/>
    <property type="project" value="InterPro"/>
</dbReference>
<keyword evidence="2" id="KW-0472">Membrane</keyword>
<feature type="transmembrane region" description="Helical" evidence="2">
    <location>
        <begin position="20"/>
        <end position="37"/>
    </location>
</feature>
<dbReference type="Proteomes" id="UP000032809">
    <property type="component" value="Chromosome I"/>
</dbReference>
<dbReference type="AlphaFoldDB" id="A0A0C7NTA0"/>
<dbReference type="HOGENOM" id="CLU_025379_2_1_0"/>
<feature type="region of interest" description="Disordered" evidence="1">
    <location>
        <begin position="436"/>
        <end position="483"/>
    </location>
</feature>
<dbReference type="InterPro" id="IPR052528">
    <property type="entry name" value="Sugar_transport-like"/>
</dbReference>
<reference evidence="4" key="1">
    <citation type="submission" date="2014-11" db="EMBL/GenBank/DDBJ databases">
        <authorList>
            <person name="Wibberg D."/>
        </authorList>
    </citation>
    <scope>NUCLEOTIDE SEQUENCE [LARGE SCALE GENOMIC DNA]</scope>
    <source>
        <strain evidence="4">L3</strain>
    </source>
</reference>
<name>A0A0C7NTA0_DEFTU</name>
<dbReference type="Gene3D" id="1.20.1250.20">
    <property type="entry name" value="MFS general substrate transporter like domains"/>
    <property type="match status" value="2"/>
</dbReference>
<dbReference type="InterPro" id="IPR011701">
    <property type="entry name" value="MFS"/>
</dbReference>
<proteinExistence type="predicted"/>